<gene>
    <name evidence="4" type="ORF">DBRI00130_LOCUS43428</name>
</gene>
<feature type="region of interest" description="Disordered" evidence="1">
    <location>
        <begin position="1"/>
        <end position="25"/>
    </location>
</feature>
<reference evidence="4" key="1">
    <citation type="submission" date="2021-01" db="EMBL/GenBank/DDBJ databases">
        <authorList>
            <person name="Corre E."/>
            <person name="Pelletier E."/>
            <person name="Niang G."/>
            <person name="Scheremetjew M."/>
            <person name="Finn R."/>
            <person name="Kale V."/>
            <person name="Holt S."/>
            <person name="Cochrane G."/>
            <person name="Meng A."/>
            <person name="Brown T."/>
            <person name="Cohen L."/>
        </authorList>
    </citation>
    <scope>NUCLEOTIDE SEQUENCE</scope>
    <source>
        <strain evidence="4">GSO104</strain>
    </source>
</reference>
<dbReference type="InterPro" id="IPR041354">
    <property type="entry name" value="4PPT_N"/>
</dbReference>
<keyword evidence="2" id="KW-0812">Transmembrane</keyword>
<feature type="region of interest" description="Disordered" evidence="1">
    <location>
        <begin position="345"/>
        <end position="365"/>
    </location>
</feature>
<accession>A0A7S4TAJ9</accession>
<organism evidence="4">
    <name type="scientific">Ditylum brightwellii</name>
    <dbReference type="NCBI Taxonomy" id="49249"/>
    <lineage>
        <taxon>Eukaryota</taxon>
        <taxon>Sar</taxon>
        <taxon>Stramenopiles</taxon>
        <taxon>Ochrophyta</taxon>
        <taxon>Bacillariophyta</taxon>
        <taxon>Mediophyceae</taxon>
        <taxon>Lithodesmiophycidae</taxon>
        <taxon>Lithodesmiales</taxon>
        <taxon>Lithodesmiaceae</taxon>
        <taxon>Ditylum</taxon>
    </lineage>
</organism>
<keyword evidence="2" id="KW-0472">Membrane</keyword>
<evidence type="ECO:0000259" key="3">
    <source>
        <dbReference type="Pfam" id="PF17837"/>
    </source>
</evidence>
<protein>
    <recommendedName>
        <fullName evidence="3">4'-phosphopantetheinyl transferase N-terminal domain-containing protein</fullName>
    </recommendedName>
</protein>
<keyword evidence="2" id="KW-1133">Transmembrane helix</keyword>
<feature type="compositionally biased region" description="Polar residues" evidence="1">
    <location>
        <begin position="1"/>
        <end position="16"/>
    </location>
</feature>
<dbReference type="GO" id="GO:0000287">
    <property type="term" value="F:magnesium ion binding"/>
    <property type="evidence" value="ECO:0007669"/>
    <property type="project" value="InterPro"/>
</dbReference>
<evidence type="ECO:0000256" key="2">
    <source>
        <dbReference type="SAM" id="Phobius"/>
    </source>
</evidence>
<feature type="transmembrane region" description="Helical" evidence="2">
    <location>
        <begin position="258"/>
        <end position="279"/>
    </location>
</feature>
<proteinExistence type="predicted"/>
<dbReference type="Gene3D" id="3.90.470.20">
    <property type="entry name" value="4'-phosphopantetheinyl transferase domain"/>
    <property type="match status" value="1"/>
</dbReference>
<sequence length="420" mass="46900">MTDVTQQCDCKRSQTNRTKKRNARNQKGLDPTLLLLLCHVLLVTSQAMRSASIVRGISTSFPEGMRSAFVCVRRSTSAHSKSCSLSTTATATDPTANTCKGKAQSSIDAHYQHLFSLALPEGQCVGLRLCTNASPPAWISDVLHPKEVAYAMNLPSQTSQDTFFVGRLAMRHALLASHTSSFAALPAVSADDAAILKDEHGRPTMPKGVLGSITHKKKTGVALVSSASTRRRGVGVDLEQTCTGRRSIARRILTEGEILNLGCVEVCLLFCAFFVPFLCSMYFKAYQQIIMCIYSLSFTLTRVLPKKKKYFFDLGKIFFLSFFLSIFFNASLLHTCTRHKYSTNSYMSQPKRKRLQSNASPPKSIHRIQRSRNNTTYQWNSHSLYKFKKWCTCILGLYYGSLATNSGWECRGGRFFFDEC</sequence>
<dbReference type="SUPFAM" id="SSF56214">
    <property type="entry name" value="4'-phosphopantetheinyl transferase"/>
    <property type="match status" value="1"/>
</dbReference>
<evidence type="ECO:0000256" key="1">
    <source>
        <dbReference type="SAM" id="MobiDB-lite"/>
    </source>
</evidence>
<feature type="domain" description="4'-phosphopantetheinyl transferase N-terminal" evidence="3">
    <location>
        <begin position="160"/>
        <end position="225"/>
    </location>
</feature>
<dbReference type="Pfam" id="PF17837">
    <property type="entry name" value="4PPT_N"/>
    <property type="match status" value="1"/>
</dbReference>
<evidence type="ECO:0000313" key="4">
    <source>
        <dbReference type="EMBL" id="CAE4667204.1"/>
    </source>
</evidence>
<dbReference type="EMBL" id="HBNS01060338">
    <property type="protein sequence ID" value="CAE4667204.1"/>
    <property type="molecule type" value="Transcribed_RNA"/>
</dbReference>
<dbReference type="InterPro" id="IPR037143">
    <property type="entry name" value="4-PPantetheinyl_Trfase_dom_sf"/>
</dbReference>
<feature type="transmembrane region" description="Helical" evidence="2">
    <location>
        <begin position="317"/>
        <end position="335"/>
    </location>
</feature>
<dbReference type="GO" id="GO:0008897">
    <property type="term" value="F:holo-[acyl-carrier-protein] synthase activity"/>
    <property type="evidence" value="ECO:0007669"/>
    <property type="project" value="InterPro"/>
</dbReference>
<dbReference type="AlphaFoldDB" id="A0A7S4TAJ9"/>
<name>A0A7S4TAJ9_9STRA</name>